<dbReference type="AlphaFoldDB" id="A0A3E2N4F4"/>
<dbReference type="Proteomes" id="UP001419084">
    <property type="component" value="Unassembled WGS sequence"/>
</dbReference>
<evidence type="ECO:0000313" key="4">
    <source>
        <dbReference type="Proteomes" id="UP001419084"/>
    </source>
</evidence>
<evidence type="ECO:0000313" key="1">
    <source>
        <dbReference type="EMBL" id="GLB32874.1"/>
    </source>
</evidence>
<reference evidence="1 4" key="2">
    <citation type="journal article" date="2024" name="Int. J. Syst. Evol. Microbiol.">
        <title>Lacrimispora brassicae sp. nov. isolated from fermented cabbage, and proposal of Clostridium indicum Gundawar et al. 2019 and Clostridium methoxybenzovorans Mechichi et al. 1999 as heterotypic synonyms of Lacrimispora amygdalina (Parshina et al. 2003) Haas and Blanchard 2020 and Lacrimispora indolis (McClung and McCoy 1957) Haas and Blanchard 2020, respectively.</title>
        <authorList>
            <person name="Kobayashi H."/>
            <person name="Tanizawa Y."/>
            <person name="Sakamoto M."/>
            <person name="Ohkuma M."/>
            <person name="Tohno M."/>
        </authorList>
    </citation>
    <scope>NUCLEOTIDE SEQUENCE [LARGE SCALE GENOMIC DNA]</scope>
    <source>
        <strain evidence="1 4">DSM 12857</strain>
    </source>
</reference>
<comment type="caution">
    <text evidence="2">The sequence shown here is derived from an EMBL/GenBank/DDBJ whole genome shotgun (WGS) entry which is preliminary data.</text>
</comment>
<dbReference type="OrthoDB" id="2046352at2"/>
<evidence type="ECO:0000313" key="3">
    <source>
        <dbReference type="Proteomes" id="UP000260680"/>
    </source>
</evidence>
<dbReference type="RefSeq" id="WP_117419939.1">
    <property type="nucleotide sequence ID" value="NZ_BRPJ01000100.1"/>
</dbReference>
<proteinExistence type="predicted"/>
<protein>
    <submittedName>
        <fullName evidence="2">Uncharacterized protein</fullName>
    </submittedName>
</protein>
<keyword evidence="4" id="KW-1185">Reference proteome</keyword>
<dbReference type="EMBL" id="BRPJ01000100">
    <property type="protein sequence ID" value="GLB32874.1"/>
    <property type="molecule type" value="Genomic_DNA"/>
</dbReference>
<gene>
    <name evidence="2" type="ORF">DS742_26625</name>
    <name evidence="1" type="ORF">LAD12857_47970</name>
</gene>
<reference evidence="2 3" key="1">
    <citation type="submission" date="2018-07" db="EMBL/GenBank/DDBJ databases">
        <title>New species, Clostridium PI-S10-A1B.</title>
        <authorList>
            <person name="Krishna G."/>
            <person name="Summeta K."/>
            <person name="Shikha S."/>
            <person name="Prabhu P.B."/>
            <person name="Suresh K."/>
        </authorList>
    </citation>
    <scope>NUCLEOTIDE SEQUENCE [LARGE SCALE GENOMIC DNA]</scope>
    <source>
        <strain evidence="2 3">PI-S10-A1B</strain>
    </source>
</reference>
<name>A0A3E2N4F4_9FIRM</name>
<evidence type="ECO:0000313" key="2">
    <source>
        <dbReference type="EMBL" id="RFZ75877.1"/>
    </source>
</evidence>
<dbReference type="EMBL" id="QOHO01000113">
    <property type="protein sequence ID" value="RFZ75877.1"/>
    <property type="molecule type" value="Genomic_DNA"/>
</dbReference>
<accession>A0A3E2N4F4</accession>
<sequence length="117" mass="14080">MEHEFYCRARRYFKDDFYEAWSLEFDYGNGYSAEDKMILEWCNNKPRVLCLINSRERMKSEEYTSIILGLFEDITEGEESFELKRIFDLNVDEYDIEDLINKHTLIYDSNRTGIGTL</sequence>
<dbReference type="Proteomes" id="UP000260680">
    <property type="component" value="Unassembled WGS sequence"/>
</dbReference>
<organism evidence="2 3">
    <name type="scientific">Lacrimispora amygdalina</name>
    <dbReference type="NCBI Taxonomy" id="253257"/>
    <lineage>
        <taxon>Bacteria</taxon>
        <taxon>Bacillati</taxon>
        <taxon>Bacillota</taxon>
        <taxon>Clostridia</taxon>
        <taxon>Lachnospirales</taxon>
        <taxon>Lachnospiraceae</taxon>
        <taxon>Lacrimispora</taxon>
    </lineage>
</organism>